<dbReference type="PANTHER" id="PTHR43537">
    <property type="entry name" value="TRANSCRIPTIONAL REGULATOR, GNTR FAMILY"/>
    <property type="match status" value="1"/>
</dbReference>
<reference evidence="5 6" key="1">
    <citation type="submission" date="2020-06" db="EMBL/GenBank/DDBJ databases">
        <title>Halomonas sp. QX-1 draft genome sequence.</title>
        <authorList>
            <person name="Qiu X."/>
        </authorList>
    </citation>
    <scope>NUCLEOTIDE SEQUENCE [LARGE SCALE GENOMIC DNA]</scope>
    <source>
        <strain evidence="5 6">QX-1</strain>
    </source>
</reference>
<evidence type="ECO:0000256" key="2">
    <source>
        <dbReference type="ARBA" id="ARBA00023125"/>
    </source>
</evidence>
<comment type="caution">
    <text evidence="5">The sequence shown here is derived from an EMBL/GenBank/DDBJ whole genome shotgun (WGS) entry which is preliminary data.</text>
</comment>
<protein>
    <submittedName>
        <fullName evidence="5">GntR family transcriptional regulator</fullName>
    </submittedName>
</protein>
<dbReference type="PROSITE" id="PS50949">
    <property type="entry name" value="HTH_GNTR"/>
    <property type="match status" value="1"/>
</dbReference>
<name>A0A7Y6R9H1_9GAMM</name>
<feature type="domain" description="HTH gntR-type" evidence="4">
    <location>
        <begin position="3"/>
        <end position="70"/>
    </location>
</feature>
<dbReference type="EMBL" id="JABWCV010000002">
    <property type="protein sequence ID" value="NVF12829.1"/>
    <property type="molecule type" value="Genomic_DNA"/>
</dbReference>
<dbReference type="Pfam" id="PF07729">
    <property type="entry name" value="FCD"/>
    <property type="match status" value="1"/>
</dbReference>
<organism evidence="5 6">
    <name type="scientific">Vreelandella maris</name>
    <dbReference type="NCBI Taxonomy" id="2729617"/>
    <lineage>
        <taxon>Bacteria</taxon>
        <taxon>Pseudomonadati</taxon>
        <taxon>Pseudomonadota</taxon>
        <taxon>Gammaproteobacteria</taxon>
        <taxon>Oceanospirillales</taxon>
        <taxon>Halomonadaceae</taxon>
        <taxon>Vreelandella</taxon>
    </lineage>
</organism>
<dbReference type="InterPro" id="IPR011711">
    <property type="entry name" value="GntR_C"/>
</dbReference>
<dbReference type="GO" id="GO:0003677">
    <property type="term" value="F:DNA binding"/>
    <property type="evidence" value="ECO:0007669"/>
    <property type="project" value="UniProtKB-KW"/>
</dbReference>
<evidence type="ECO:0000259" key="4">
    <source>
        <dbReference type="PROSITE" id="PS50949"/>
    </source>
</evidence>
<dbReference type="InterPro" id="IPR036388">
    <property type="entry name" value="WH-like_DNA-bd_sf"/>
</dbReference>
<keyword evidence="6" id="KW-1185">Reference proteome</keyword>
<dbReference type="GO" id="GO:0003700">
    <property type="term" value="F:DNA-binding transcription factor activity"/>
    <property type="evidence" value="ECO:0007669"/>
    <property type="project" value="InterPro"/>
</dbReference>
<accession>A0A7Y6R9H1</accession>
<proteinExistence type="predicted"/>
<dbReference type="PANTHER" id="PTHR43537:SF24">
    <property type="entry name" value="GLUCONATE OPERON TRANSCRIPTIONAL REPRESSOR"/>
    <property type="match status" value="1"/>
</dbReference>
<dbReference type="SMART" id="SM00895">
    <property type="entry name" value="FCD"/>
    <property type="match status" value="1"/>
</dbReference>
<keyword evidence="3" id="KW-0804">Transcription</keyword>
<dbReference type="Pfam" id="PF00392">
    <property type="entry name" value="GntR"/>
    <property type="match status" value="1"/>
</dbReference>
<evidence type="ECO:0000313" key="5">
    <source>
        <dbReference type="EMBL" id="NVF12829.1"/>
    </source>
</evidence>
<dbReference type="Gene3D" id="1.10.10.10">
    <property type="entry name" value="Winged helix-like DNA-binding domain superfamily/Winged helix DNA-binding domain"/>
    <property type="match status" value="1"/>
</dbReference>
<dbReference type="SMART" id="SM00345">
    <property type="entry name" value="HTH_GNTR"/>
    <property type="match status" value="1"/>
</dbReference>
<gene>
    <name evidence="5" type="ORF">HUO07_01395</name>
</gene>
<dbReference type="InterPro" id="IPR000524">
    <property type="entry name" value="Tscrpt_reg_HTH_GntR"/>
</dbReference>
<evidence type="ECO:0000256" key="1">
    <source>
        <dbReference type="ARBA" id="ARBA00023015"/>
    </source>
</evidence>
<dbReference type="SUPFAM" id="SSF46785">
    <property type="entry name" value="Winged helix' DNA-binding domain"/>
    <property type="match status" value="2"/>
</dbReference>
<dbReference type="SUPFAM" id="SSF48008">
    <property type="entry name" value="GntR ligand-binding domain-like"/>
    <property type="match status" value="1"/>
</dbReference>
<sequence length="321" mass="36649">MSQSLKDQLYEALKRSINSGHLESGLVLLEGNIAEIFGMSRSPVRQTLGRLYDEQLICRFDGRGYLVGATAVEPIRRNLTTADFSALGEDAKIERTDTWRAIADVVEHDVVLSSMKGRFELNELQLARKYSVSRTITHRILLYLQSIGVVEKVKYTSWSIVPLDNDRLHNLYEARRQLEPFMIARATQSMPEQQISHFIEKLEQTAAKYPNVEGATLDELESDLHYRTVSMGGNQEIFNMLRRTHPVLLMSKHLLGSSMALPDKDPFFHDHLKIFDRMRHKEGEQASQALSAHLAGSEAKVQERLSDFRDHGVLDIPDYLR</sequence>
<dbReference type="Gene3D" id="1.20.120.530">
    <property type="entry name" value="GntR ligand-binding domain-like"/>
    <property type="match status" value="1"/>
</dbReference>
<dbReference type="RefSeq" id="WP_101147225.1">
    <property type="nucleotide sequence ID" value="NZ_JABWCV010000002.1"/>
</dbReference>
<dbReference type="AlphaFoldDB" id="A0A7Y6R9H1"/>
<keyword evidence="1" id="KW-0805">Transcription regulation</keyword>
<evidence type="ECO:0000313" key="6">
    <source>
        <dbReference type="Proteomes" id="UP000589984"/>
    </source>
</evidence>
<dbReference type="InterPro" id="IPR036390">
    <property type="entry name" value="WH_DNA-bd_sf"/>
</dbReference>
<dbReference type="InterPro" id="IPR008920">
    <property type="entry name" value="TF_FadR/GntR_C"/>
</dbReference>
<dbReference type="Proteomes" id="UP000589984">
    <property type="component" value="Unassembled WGS sequence"/>
</dbReference>
<evidence type="ECO:0000256" key="3">
    <source>
        <dbReference type="ARBA" id="ARBA00023163"/>
    </source>
</evidence>
<keyword evidence="2" id="KW-0238">DNA-binding</keyword>